<dbReference type="AlphaFoldDB" id="I4A083"/>
<sequence length="140" mass="16343">MDFKDKINGILLTQMGAAIQTGAEALLEFPERKEVYENDWAEQNGGEYDLAEPKFKDKDVTLKMCILANNHAQFWQYRAALFNELKKAGELSLYIFDHDKTYKVFYKKSSGFKISLKRLKNVEKVFVKFDLTFKVLQNEI</sequence>
<dbReference type="HOGENOM" id="CLU_1863659_0_0_10"/>
<proteinExistence type="predicted"/>
<evidence type="ECO:0000313" key="2">
    <source>
        <dbReference type="Proteomes" id="UP000006051"/>
    </source>
</evidence>
<dbReference type="Proteomes" id="UP000006051">
    <property type="component" value="Chromosome"/>
</dbReference>
<dbReference type="EMBL" id="CP003283">
    <property type="protein sequence ID" value="AFL97367.1"/>
    <property type="molecule type" value="Genomic_DNA"/>
</dbReference>
<dbReference type="GeneID" id="97257854"/>
<reference evidence="1 2" key="1">
    <citation type="submission" date="2012-06" db="EMBL/GenBank/DDBJ databases">
        <title>The complete genome of Ornithobacterium rhinotracheale DSM 15997.</title>
        <authorList>
            <consortium name="US DOE Joint Genome Institute (JGI-PGF)"/>
            <person name="Lucas S."/>
            <person name="Copeland A."/>
            <person name="Lapidus A."/>
            <person name="Goodwin L."/>
            <person name="Pitluck S."/>
            <person name="Peters L."/>
            <person name="Mikhailova N."/>
            <person name="Teshima H."/>
            <person name="Kyrpides N."/>
            <person name="Mavromatis K."/>
            <person name="Pagani I."/>
            <person name="Ivanova N."/>
            <person name="Ovchinnikova G."/>
            <person name="Zeytun A."/>
            <person name="Detter J.C."/>
            <person name="Han C."/>
            <person name="Land M."/>
            <person name="Hauser L."/>
            <person name="Markowitz V."/>
            <person name="Cheng J.-F."/>
            <person name="Hugenholtz P."/>
            <person name="Woyke T."/>
            <person name="Wu D."/>
            <person name="Lang E."/>
            <person name="Kopitz M."/>
            <person name="Brambilla E."/>
            <person name="Klenk H.-P."/>
            <person name="Eisen J.A."/>
        </authorList>
    </citation>
    <scope>NUCLEOTIDE SEQUENCE [LARGE SCALE GENOMIC DNA]</scope>
    <source>
        <strain evidence="2">ATCC 51463 / DSM 15997 / CCUG 23171 / LMG 9086</strain>
    </source>
</reference>
<keyword evidence="2" id="KW-1185">Reference proteome</keyword>
<gene>
    <name evidence="1" type="ordered locus">Ornrh_1182</name>
</gene>
<evidence type="ECO:0008006" key="3">
    <source>
        <dbReference type="Google" id="ProtNLM"/>
    </source>
</evidence>
<evidence type="ECO:0000313" key="1">
    <source>
        <dbReference type="EMBL" id="AFL97367.1"/>
    </source>
</evidence>
<organism evidence="1 2">
    <name type="scientific">Ornithobacterium rhinotracheale (strain ATCC 51463 / DSM 15997 / CCUG 23171 / CIP 104009 / LMG 9086)</name>
    <dbReference type="NCBI Taxonomy" id="867902"/>
    <lineage>
        <taxon>Bacteria</taxon>
        <taxon>Pseudomonadati</taxon>
        <taxon>Bacteroidota</taxon>
        <taxon>Flavobacteriia</taxon>
        <taxon>Flavobacteriales</taxon>
        <taxon>Weeksellaceae</taxon>
        <taxon>Ornithobacterium</taxon>
    </lineage>
</organism>
<accession>I4A083</accession>
<dbReference type="PATRIC" id="fig|867902.3.peg.1161"/>
<dbReference type="RefSeq" id="WP_014790932.1">
    <property type="nucleotide sequence ID" value="NC_018016.1"/>
</dbReference>
<dbReference type="STRING" id="867902.Ornrh_1182"/>
<protein>
    <recommendedName>
        <fullName evidence="3">Phage tail protein</fullName>
    </recommendedName>
</protein>
<dbReference type="eggNOG" id="ENOG502ZZDY">
    <property type="taxonomic scope" value="Bacteria"/>
</dbReference>
<name>I4A083_ORNRL</name>
<dbReference type="KEGG" id="orh:Ornrh_1182"/>